<gene>
    <name evidence="1" type="ORF">TNCV_4231041</name>
</gene>
<keyword evidence="2" id="KW-1185">Reference proteome</keyword>
<name>A0A8X6SHQ5_TRICX</name>
<comment type="caution">
    <text evidence="1">The sequence shown here is derived from an EMBL/GenBank/DDBJ whole genome shotgun (WGS) entry which is preliminary data.</text>
</comment>
<dbReference type="AlphaFoldDB" id="A0A8X6SHQ5"/>
<sequence length="145" mass="17002">MSASVDGSWLVKMLRFDHFLKMDNSEYNFLKEQVIADLHYQEVIDSYSSIPIELPNNVLSRLLSAYQKFVEETRQDKDSLYNIATAKPVPENVANFLLKIEKNGEDLRKQFITECAEDQDRFDKPIKKIKCLILLVLQRRKNSSW</sequence>
<organism evidence="1 2">
    <name type="scientific">Trichonephila clavipes</name>
    <name type="common">Golden silk orbweaver</name>
    <name type="synonym">Nephila clavipes</name>
    <dbReference type="NCBI Taxonomy" id="2585209"/>
    <lineage>
        <taxon>Eukaryota</taxon>
        <taxon>Metazoa</taxon>
        <taxon>Ecdysozoa</taxon>
        <taxon>Arthropoda</taxon>
        <taxon>Chelicerata</taxon>
        <taxon>Arachnida</taxon>
        <taxon>Araneae</taxon>
        <taxon>Araneomorphae</taxon>
        <taxon>Entelegynae</taxon>
        <taxon>Araneoidea</taxon>
        <taxon>Nephilidae</taxon>
        <taxon>Trichonephila</taxon>
    </lineage>
</organism>
<reference evidence="1" key="1">
    <citation type="submission" date="2020-08" db="EMBL/GenBank/DDBJ databases">
        <title>Multicomponent nature underlies the extraordinary mechanical properties of spider dragline silk.</title>
        <authorList>
            <person name="Kono N."/>
            <person name="Nakamura H."/>
            <person name="Mori M."/>
            <person name="Yoshida Y."/>
            <person name="Ohtoshi R."/>
            <person name="Malay A.D."/>
            <person name="Moran D.A.P."/>
            <person name="Tomita M."/>
            <person name="Numata K."/>
            <person name="Arakawa K."/>
        </authorList>
    </citation>
    <scope>NUCLEOTIDE SEQUENCE</scope>
</reference>
<protein>
    <submittedName>
        <fullName evidence="1">Uncharacterized protein</fullName>
    </submittedName>
</protein>
<dbReference type="Proteomes" id="UP000887159">
    <property type="component" value="Unassembled WGS sequence"/>
</dbReference>
<proteinExistence type="predicted"/>
<evidence type="ECO:0000313" key="2">
    <source>
        <dbReference type="Proteomes" id="UP000887159"/>
    </source>
</evidence>
<accession>A0A8X6SHQ5</accession>
<dbReference type="EMBL" id="BMAU01021306">
    <property type="protein sequence ID" value="GFY11635.1"/>
    <property type="molecule type" value="Genomic_DNA"/>
</dbReference>
<evidence type="ECO:0000313" key="1">
    <source>
        <dbReference type="EMBL" id="GFY11635.1"/>
    </source>
</evidence>